<evidence type="ECO:0000313" key="4">
    <source>
        <dbReference type="EMBL" id="KAE9994661.1"/>
    </source>
</evidence>
<dbReference type="Proteomes" id="UP000433883">
    <property type="component" value="Unassembled WGS sequence"/>
</dbReference>
<name>A0A8H3YUB6_VENIN</name>
<dbReference type="Proteomes" id="UP000447873">
    <property type="component" value="Unassembled WGS sequence"/>
</dbReference>
<reference evidence="3 5" key="1">
    <citation type="submission" date="2019-11" db="EMBL/GenBank/DDBJ databases">
        <title>Venturia inaequalis Genome Resource.</title>
        <authorList>
            <person name="Lichtner F.J."/>
        </authorList>
    </citation>
    <scope>NUCLEOTIDE SEQUENCE [LARGE SCALE GENOMIC DNA]</scope>
    <source>
        <strain evidence="2 6">120213</strain>
        <strain evidence="3">Bline_iso_100314</strain>
        <strain evidence="4 7">DMI_063113</strain>
    </source>
</reference>
<feature type="region of interest" description="Disordered" evidence="1">
    <location>
        <begin position="1"/>
        <end position="92"/>
    </location>
</feature>
<accession>A0A8H3YUB6</accession>
<evidence type="ECO:0000313" key="3">
    <source>
        <dbReference type="EMBL" id="KAE9974125.1"/>
    </source>
</evidence>
<feature type="compositionally biased region" description="Low complexity" evidence="1">
    <location>
        <begin position="18"/>
        <end position="29"/>
    </location>
</feature>
<comment type="caution">
    <text evidence="3">The sequence shown here is derived from an EMBL/GenBank/DDBJ whole genome shotgun (WGS) entry which is preliminary data.</text>
</comment>
<dbReference type="EMBL" id="WNWR01000003">
    <property type="protein sequence ID" value="KAE9994661.1"/>
    <property type="molecule type" value="Genomic_DNA"/>
</dbReference>
<evidence type="ECO:0000313" key="5">
    <source>
        <dbReference type="Proteomes" id="UP000433883"/>
    </source>
</evidence>
<evidence type="ECO:0000313" key="2">
    <source>
        <dbReference type="EMBL" id="KAE9971518.1"/>
    </source>
</evidence>
<gene>
    <name evidence="3" type="ORF">BLS_003275</name>
    <name evidence="4" type="ORF">EG327_005107</name>
    <name evidence="2" type="ORF">EG328_005525</name>
</gene>
<protein>
    <submittedName>
        <fullName evidence="3">Uncharacterized protein</fullName>
    </submittedName>
</protein>
<dbReference type="EMBL" id="WNWQ01000214">
    <property type="protein sequence ID" value="KAE9974125.1"/>
    <property type="molecule type" value="Genomic_DNA"/>
</dbReference>
<proteinExistence type="predicted"/>
<sequence>MADTLGKTVDQAKGVAGQGLQTAQGAAGQVTKSATDTVGGATDQTPLRGDFEKKAGQLQRRQPRREGRYDDYEDDEDDSEPEFHFPERHGKRRIIPVRQSRIADRPMSDKGATMNIKIELDLEVEVEIYARVKGDVTIGLL</sequence>
<dbReference type="Proteomes" id="UP000490939">
    <property type="component" value="Unassembled WGS sequence"/>
</dbReference>
<dbReference type="AlphaFoldDB" id="A0A8H3YUB6"/>
<organism evidence="3 5">
    <name type="scientific">Venturia inaequalis</name>
    <name type="common">Apple scab fungus</name>
    <dbReference type="NCBI Taxonomy" id="5025"/>
    <lineage>
        <taxon>Eukaryota</taxon>
        <taxon>Fungi</taxon>
        <taxon>Dikarya</taxon>
        <taxon>Ascomycota</taxon>
        <taxon>Pezizomycotina</taxon>
        <taxon>Dothideomycetes</taxon>
        <taxon>Pleosporomycetidae</taxon>
        <taxon>Venturiales</taxon>
        <taxon>Venturiaceae</taxon>
        <taxon>Venturia</taxon>
    </lineage>
</organism>
<dbReference type="EMBL" id="WNWS01000296">
    <property type="protein sequence ID" value="KAE9971518.1"/>
    <property type="molecule type" value="Genomic_DNA"/>
</dbReference>
<evidence type="ECO:0000313" key="6">
    <source>
        <dbReference type="Proteomes" id="UP000447873"/>
    </source>
</evidence>
<dbReference type="OrthoDB" id="2279190at2759"/>
<feature type="compositionally biased region" description="Acidic residues" evidence="1">
    <location>
        <begin position="71"/>
        <end position="80"/>
    </location>
</feature>
<evidence type="ECO:0000313" key="7">
    <source>
        <dbReference type="Proteomes" id="UP000490939"/>
    </source>
</evidence>
<keyword evidence="7" id="KW-1185">Reference proteome</keyword>
<evidence type="ECO:0000256" key="1">
    <source>
        <dbReference type="SAM" id="MobiDB-lite"/>
    </source>
</evidence>